<reference evidence="4 5" key="1">
    <citation type="submission" date="2019-08" db="EMBL/GenBank/DDBJ databases">
        <title>Selenomonas sp. mPRGC5 and Selenomonas sp. mPRGC8 isolated from ruminal fluid of dairy goat (Capra hircus).</title>
        <authorList>
            <person name="Poothong S."/>
            <person name="Nuengjamnong C."/>
            <person name="Tanasupawat S."/>
        </authorList>
    </citation>
    <scope>NUCLEOTIDE SEQUENCE [LARGE SCALE GENOMIC DNA]</scope>
    <source>
        <strain evidence="5">mPRGC8</strain>
    </source>
</reference>
<name>A0A5D6WIW3_9FIRM</name>
<dbReference type="InterPro" id="IPR050832">
    <property type="entry name" value="Bact_Acetyltransf"/>
</dbReference>
<evidence type="ECO:0000256" key="1">
    <source>
        <dbReference type="ARBA" id="ARBA00022679"/>
    </source>
</evidence>
<accession>A0A5D6WIW3</accession>
<dbReference type="InterPro" id="IPR000182">
    <property type="entry name" value="GNAT_dom"/>
</dbReference>
<dbReference type="PANTHER" id="PTHR43877">
    <property type="entry name" value="AMINOALKYLPHOSPHONATE N-ACETYLTRANSFERASE-RELATED-RELATED"/>
    <property type="match status" value="1"/>
</dbReference>
<proteinExistence type="predicted"/>
<dbReference type="EMBL" id="VTOZ01000038">
    <property type="protein sequence ID" value="TYZ26838.1"/>
    <property type="molecule type" value="Genomic_DNA"/>
</dbReference>
<evidence type="ECO:0000313" key="5">
    <source>
        <dbReference type="Proteomes" id="UP000322783"/>
    </source>
</evidence>
<feature type="domain" description="N-acetyltransferase" evidence="3">
    <location>
        <begin position="1"/>
        <end position="140"/>
    </location>
</feature>
<dbReference type="Proteomes" id="UP000322783">
    <property type="component" value="Unassembled WGS sequence"/>
</dbReference>
<keyword evidence="1 4" id="KW-0808">Transferase</keyword>
<dbReference type="SUPFAM" id="SSF55729">
    <property type="entry name" value="Acyl-CoA N-acyltransferases (Nat)"/>
    <property type="match status" value="1"/>
</dbReference>
<evidence type="ECO:0000313" key="4">
    <source>
        <dbReference type="EMBL" id="TYZ26838.1"/>
    </source>
</evidence>
<dbReference type="AlphaFoldDB" id="A0A5D6WIW3"/>
<keyword evidence="5" id="KW-1185">Reference proteome</keyword>
<dbReference type="Pfam" id="PF13673">
    <property type="entry name" value="Acetyltransf_10"/>
    <property type="match status" value="1"/>
</dbReference>
<gene>
    <name evidence="4" type="ORF">FZ041_13405</name>
</gene>
<evidence type="ECO:0000256" key="2">
    <source>
        <dbReference type="ARBA" id="ARBA00023315"/>
    </source>
</evidence>
<organism evidence="4 5">
    <name type="scientific">Selenomonas caprae</name>
    <dbReference type="NCBI Taxonomy" id="2606905"/>
    <lineage>
        <taxon>Bacteria</taxon>
        <taxon>Bacillati</taxon>
        <taxon>Bacillota</taxon>
        <taxon>Negativicutes</taxon>
        <taxon>Selenomonadales</taxon>
        <taxon>Selenomonadaceae</taxon>
        <taxon>Selenomonas</taxon>
    </lineage>
</organism>
<dbReference type="InterPro" id="IPR016181">
    <property type="entry name" value="Acyl_CoA_acyltransferase"/>
</dbReference>
<dbReference type="CDD" id="cd04301">
    <property type="entry name" value="NAT_SF"/>
    <property type="match status" value="1"/>
</dbReference>
<dbReference type="PROSITE" id="PS51186">
    <property type="entry name" value="GNAT"/>
    <property type="match status" value="1"/>
</dbReference>
<evidence type="ECO:0000259" key="3">
    <source>
        <dbReference type="PROSITE" id="PS51186"/>
    </source>
</evidence>
<dbReference type="RefSeq" id="WP_149189925.1">
    <property type="nucleotide sequence ID" value="NZ_VTOZ01000038.1"/>
</dbReference>
<keyword evidence="2" id="KW-0012">Acyltransferase</keyword>
<dbReference type="Gene3D" id="3.40.630.30">
    <property type="match status" value="1"/>
</dbReference>
<sequence>MTETIITQGLPADAMTIRQEVFVDEQGFHDEFDDIDSIAHHLLLYVDGQIAGCCRLFPSESDNTYVMGRLAVRKQFRGKGYGNLILQKAEQWLCQQNICTLELSAQVRVKPFYEAMGYTASGEEYLDENCPHIHMEKSLM</sequence>
<dbReference type="GO" id="GO:0016747">
    <property type="term" value="F:acyltransferase activity, transferring groups other than amino-acyl groups"/>
    <property type="evidence" value="ECO:0007669"/>
    <property type="project" value="InterPro"/>
</dbReference>
<comment type="caution">
    <text evidence="4">The sequence shown here is derived from an EMBL/GenBank/DDBJ whole genome shotgun (WGS) entry which is preliminary data.</text>
</comment>
<protein>
    <submittedName>
        <fullName evidence="4">GNAT family N-acetyltransferase</fullName>
    </submittedName>
</protein>
<dbReference type="PANTHER" id="PTHR43877:SF2">
    <property type="entry name" value="AMINOALKYLPHOSPHONATE N-ACETYLTRANSFERASE-RELATED"/>
    <property type="match status" value="1"/>
</dbReference>